<keyword evidence="1" id="KW-0732">Signal</keyword>
<accession>A0A1M6XYW5</accession>
<proteinExistence type="predicted"/>
<evidence type="ECO:0000313" key="2">
    <source>
        <dbReference type="EMBL" id="SED04338.1"/>
    </source>
</evidence>
<name>A0A1M6XYW5_9BRAD</name>
<evidence type="ECO:0000313" key="3">
    <source>
        <dbReference type="Proteomes" id="UP000183208"/>
    </source>
</evidence>
<sequence>MTKRRFGKRSCFAVMMAVALAAPSAQAQQAEPAPAKAGKPINAGDVLSGELSAMKIRGGKRGAKVNTFQVTSEPRRLPPPNGLCNLETGPETFQLITNSDAQASQLKNFIGKEISVKVDEIACAQDAGQMSEAVITKWSVVTKH</sequence>
<dbReference type="Proteomes" id="UP000183208">
    <property type="component" value="Unassembled WGS sequence"/>
</dbReference>
<protein>
    <submittedName>
        <fullName evidence="2">Uncharacterized protein</fullName>
    </submittedName>
</protein>
<dbReference type="RefSeq" id="WP_074820111.1">
    <property type="nucleotide sequence ID" value="NZ_FNTI01000001.1"/>
</dbReference>
<dbReference type="AlphaFoldDB" id="A0A1M6XYW5"/>
<dbReference type="OrthoDB" id="8265206at2"/>
<gene>
    <name evidence="2" type="ORF">SAMN05444171_2952</name>
</gene>
<organism evidence="2 3">
    <name type="scientific">Bradyrhizobium lablabi</name>
    <dbReference type="NCBI Taxonomy" id="722472"/>
    <lineage>
        <taxon>Bacteria</taxon>
        <taxon>Pseudomonadati</taxon>
        <taxon>Pseudomonadota</taxon>
        <taxon>Alphaproteobacteria</taxon>
        <taxon>Hyphomicrobiales</taxon>
        <taxon>Nitrobacteraceae</taxon>
        <taxon>Bradyrhizobium</taxon>
    </lineage>
</organism>
<feature type="signal peptide" evidence="1">
    <location>
        <begin position="1"/>
        <end position="27"/>
    </location>
</feature>
<feature type="chain" id="PRO_5030031608" evidence="1">
    <location>
        <begin position="28"/>
        <end position="144"/>
    </location>
</feature>
<reference evidence="2 3" key="1">
    <citation type="submission" date="2016-10" db="EMBL/GenBank/DDBJ databases">
        <authorList>
            <person name="de Groot N.N."/>
        </authorList>
    </citation>
    <scope>NUCLEOTIDE SEQUENCE [LARGE SCALE GENOMIC DNA]</scope>
    <source>
        <strain evidence="2 3">GAS522</strain>
    </source>
</reference>
<evidence type="ECO:0000256" key="1">
    <source>
        <dbReference type="SAM" id="SignalP"/>
    </source>
</evidence>
<dbReference type="EMBL" id="FNTI01000001">
    <property type="protein sequence ID" value="SED04338.1"/>
    <property type="molecule type" value="Genomic_DNA"/>
</dbReference>